<reference evidence="1" key="1">
    <citation type="submission" date="2022-10" db="EMBL/GenBank/DDBJ databases">
        <authorList>
            <person name="Hyden B.L."/>
            <person name="Feng K."/>
            <person name="Yates T."/>
            <person name="Jawdy S."/>
            <person name="Smart L.B."/>
            <person name="Muchero W."/>
        </authorList>
    </citation>
    <scope>NUCLEOTIDE SEQUENCE</scope>
    <source>
        <tissue evidence="1">Shoot tip</tissue>
    </source>
</reference>
<evidence type="ECO:0000313" key="1">
    <source>
        <dbReference type="EMBL" id="KAJ6339219.1"/>
    </source>
</evidence>
<comment type="caution">
    <text evidence="1">The sequence shown here is derived from an EMBL/GenBank/DDBJ whole genome shotgun (WGS) entry which is preliminary data.</text>
</comment>
<sequence length="119" mass="13466">MHANRISDIQEDLLHKRDEEVVNGRDNLITQKLAPFYKNSLPKFRDAKAESTLSQGVKNYIIALLCGTVHGPCNSMIPANPLLHRWNNLKTLASARLKAQFALDARRTSRAPSRDMRKS</sequence>
<accession>A0ABQ9AFC6</accession>
<proteinExistence type="predicted"/>
<reference evidence="1" key="2">
    <citation type="journal article" date="2023" name="Int. J. Mol. Sci.">
        <title>De Novo Assembly and Annotation of 11 Diverse Shrub Willow (Salix) Genomes Reveals Novel Gene Organization in Sex-Linked Regions.</title>
        <authorList>
            <person name="Hyden B."/>
            <person name="Feng K."/>
            <person name="Yates T.B."/>
            <person name="Jawdy S."/>
            <person name="Cereghino C."/>
            <person name="Smart L.B."/>
            <person name="Muchero W."/>
        </authorList>
    </citation>
    <scope>NUCLEOTIDE SEQUENCE</scope>
    <source>
        <tissue evidence="1">Shoot tip</tissue>
    </source>
</reference>
<organism evidence="1 2">
    <name type="scientific">Salix suchowensis</name>
    <dbReference type="NCBI Taxonomy" id="1278906"/>
    <lineage>
        <taxon>Eukaryota</taxon>
        <taxon>Viridiplantae</taxon>
        <taxon>Streptophyta</taxon>
        <taxon>Embryophyta</taxon>
        <taxon>Tracheophyta</taxon>
        <taxon>Spermatophyta</taxon>
        <taxon>Magnoliopsida</taxon>
        <taxon>eudicotyledons</taxon>
        <taxon>Gunneridae</taxon>
        <taxon>Pentapetalae</taxon>
        <taxon>rosids</taxon>
        <taxon>fabids</taxon>
        <taxon>Malpighiales</taxon>
        <taxon>Salicaceae</taxon>
        <taxon>Saliceae</taxon>
        <taxon>Salix</taxon>
    </lineage>
</organism>
<name>A0ABQ9AFC6_9ROSI</name>
<evidence type="ECO:0000313" key="2">
    <source>
        <dbReference type="Proteomes" id="UP001141253"/>
    </source>
</evidence>
<dbReference type="Proteomes" id="UP001141253">
    <property type="component" value="Chromosome 15W"/>
</dbReference>
<protein>
    <submittedName>
        <fullName evidence="1">Uncharacterized protein</fullName>
    </submittedName>
</protein>
<keyword evidence="2" id="KW-1185">Reference proteome</keyword>
<dbReference type="EMBL" id="JAPFFI010000020">
    <property type="protein sequence ID" value="KAJ6339219.1"/>
    <property type="molecule type" value="Genomic_DNA"/>
</dbReference>
<gene>
    <name evidence="1" type="ORF">OIU77_007222</name>
</gene>